<evidence type="ECO:0000313" key="2">
    <source>
        <dbReference type="EMBL" id="PKI78465.1"/>
    </source>
</evidence>
<proteinExistence type="predicted"/>
<name>A0A2I0LCR1_PUNGR</name>
<dbReference type="AlphaFoldDB" id="A0A2I0LCR1"/>
<organism evidence="2 3">
    <name type="scientific">Punica granatum</name>
    <name type="common">Pomegranate</name>
    <dbReference type="NCBI Taxonomy" id="22663"/>
    <lineage>
        <taxon>Eukaryota</taxon>
        <taxon>Viridiplantae</taxon>
        <taxon>Streptophyta</taxon>
        <taxon>Embryophyta</taxon>
        <taxon>Tracheophyta</taxon>
        <taxon>Spermatophyta</taxon>
        <taxon>Magnoliopsida</taxon>
        <taxon>eudicotyledons</taxon>
        <taxon>Gunneridae</taxon>
        <taxon>Pentapetalae</taxon>
        <taxon>rosids</taxon>
        <taxon>malvids</taxon>
        <taxon>Myrtales</taxon>
        <taxon>Lythraceae</taxon>
        <taxon>Punica</taxon>
    </lineage>
</organism>
<sequence length="130" mass="13445">MPLIYSGAPPPQVSPPAMQTSSTSDDQARLAALEGTVNQLATNMTTNMAELFALLRGPNRASSSSTPPLGQGPTVDPTSWIPPTQVPESVDAPARPTTHASTGYRVTIPLPLPPAPTVVPLPPAAFLTPD</sequence>
<dbReference type="Proteomes" id="UP000233551">
    <property type="component" value="Unassembled WGS sequence"/>
</dbReference>
<feature type="region of interest" description="Disordered" evidence="1">
    <location>
        <begin position="58"/>
        <end position="100"/>
    </location>
</feature>
<reference evidence="2 3" key="1">
    <citation type="submission" date="2017-11" db="EMBL/GenBank/DDBJ databases">
        <title>De-novo sequencing of pomegranate (Punica granatum L.) genome.</title>
        <authorList>
            <person name="Akparov Z."/>
            <person name="Amiraslanov A."/>
            <person name="Hajiyeva S."/>
            <person name="Abbasov M."/>
            <person name="Kaur K."/>
            <person name="Hamwieh A."/>
            <person name="Solovyev V."/>
            <person name="Salamov A."/>
            <person name="Braich B."/>
            <person name="Kosarev P."/>
            <person name="Mahmoud A."/>
            <person name="Hajiyev E."/>
            <person name="Babayeva S."/>
            <person name="Izzatullayeva V."/>
            <person name="Mammadov A."/>
            <person name="Mammadov A."/>
            <person name="Sharifova S."/>
            <person name="Ojaghi J."/>
            <person name="Eynullazada K."/>
            <person name="Bayramov B."/>
            <person name="Abdulazimova A."/>
            <person name="Shahmuradov I."/>
        </authorList>
    </citation>
    <scope>NUCLEOTIDE SEQUENCE [LARGE SCALE GENOMIC DNA]</scope>
    <source>
        <strain evidence="3">cv. AG2017</strain>
        <tissue evidence="2">Leaf</tissue>
    </source>
</reference>
<feature type="region of interest" description="Disordered" evidence="1">
    <location>
        <begin position="1"/>
        <end position="27"/>
    </location>
</feature>
<gene>
    <name evidence="2" type="ORF">CRG98_001105</name>
</gene>
<evidence type="ECO:0000313" key="3">
    <source>
        <dbReference type="Proteomes" id="UP000233551"/>
    </source>
</evidence>
<dbReference type="EMBL" id="PGOL01000047">
    <property type="protein sequence ID" value="PKI78465.1"/>
    <property type="molecule type" value="Genomic_DNA"/>
</dbReference>
<protein>
    <submittedName>
        <fullName evidence="2">Uncharacterized protein</fullName>
    </submittedName>
</protein>
<comment type="caution">
    <text evidence="2">The sequence shown here is derived from an EMBL/GenBank/DDBJ whole genome shotgun (WGS) entry which is preliminary data.</text>
</comment>
<evidence type="ECO:0000256" key="1">
    <source>
        <dbReference type="SAM" id="MobiDB-lite"/>
    </source>
</evidence>
<accession>A0A2I0LCR1</accession>
<keyword evidence="3" id="KW-1185">Reference proteome</keyword>